<protein>
    <submittedName>
        <fullName evidence="2">Uncharacterized protein</fullName>
    </submittedName>
</protein>
<evidence type="ECO:0000313" key="2">
    <source>
        <dbReference type="EMBL" id="SEU26162.1"/>
    </source>
</evidence>
<feature type="chain" id="PRO_5011772575" evidence="1">
    <location>
        <begin position="25"/>
        <end position="150"/>
    </location>
</feature>
<gene>
    <name evidence="2" type="ORF">SAMN05421811_108378</name>
</gene>
<reference evidence="2 3" key="1">
    <citation type="submission" date="2016-10" db="EMBL/GenBank/DDBJ databases">
        <authorList>
            <person name="de Groot N.N."/>
        </authorList>
    </citation>
    <scope>NUCLEOTIDE SEQUENCE [LARGE SCALE GENOMIC DNA]</scope>
    <source>
        <strain evidence="2 3">CGMCC 4.5598</strain>
    </source>
</reference>
<name>A0A1I0KLN6_9ACTN</name>
<evidence type="ECO:0000313" key="3">
    <source>
        <dbReference type="Proteomes" id="UP000199361"/>
    </source>
</evidence>
<organism evidence="2 3">
    <name type="scientific">Nonomuraea wenchangensis</name>
    <dbReference type="NCBI Taxonomy" id="568860"/>
    <lineage>
        <taxon>Bacteria</taxon>
        <taxon>Bacillati</taxon>
        <taxon>Actinomycetota</taxon>
        <taxon>Actinomycetes</taxon>
        <taxon>Streptosporangiales</taxon>
        <taxon>Streptosporangiaceae</taxon>
        <taxon>Nonomuraea</taxon>
    </lineage>
</organism>
<dbReference type="RefSeq" id="WP_091086177.1">
    <property type="nucleotide sequence ID" value="NZ_FOHX01000008.1"/>
</dbReference>
<dbReference type="AlphaFoldDB" id="A0A1I0KLN6"/>
<dbReference type="Proteomes" id="UP000199361">
    <property type="component" value="Unassembled WGS sequence"/>
</dbReference>
<feature type="signal peptide" evidence="1">
    <location>
        <begin position="1"/>
        <end position="24"/>
    </location>
</feature>
<dbReference type="EMBL" id="FOHX01000008">
    <property type="protein sequence ID" value="SEU26162.1"/>
    <property type="molecule type" value="Genomic_DNA"/>
</dbReference>
<keyword evidence="1" id="KW-0732">Signal</keyword>
<proteinExistence type="predicted"/>
<accession>A0A1I0KLN6</accession>
<evidence type="ECO:0000256" key="1">
    <source>
        <dbReference type="SAM" id="SignalP"/>
    </source>
</evidence>
<dbReference type="OrthoDB" id="3690244at2"/>
<keyword evidence="3" id="KW-1185">Reference proteome</keyword>
<sequence length="150" mass="16583">MRSRIALLLAAIAVALLPLSPAQAAYGPPSPIILQVNASDGTQLARVEGTVAFDDGNTRYTYSLVLCRRSSFQAPYVRIYVNGVLYNTLFWNPSTTVPWCFYSGFASPHSGEVDYGAVVRNVTFELIGSSFPNNVYREHRSGFTYDNPYN</sequence>